<reference evidence="2" key="1">
    <citation type="submission" date="2013-07" db="EMBL/GenBank/DDBJ databases">
        <title>Sub-species coevolution in mutualistic symbiosis.</title>
        <authorList>
            <person name="Murfin K."/>
            <person name="Klassen J."/>
            <person name="Lee M."/>
            <person name="Forst S."/>
            <person name="Stock P."/>
            <person name="Goodrich-Blair H."/>
        </authorList>
    </citation>
    <scope>NUCLEOTIDE SEQUENCE [LARGE SCALE GENOMIC DNA]</scope>
    <source>
        <strain evidence="2">Intermedium</strain>
    </source>
</reference>
<dbReference type="HOGENOM" id="CLU_3241551_0_0_6"/>
<organism evidence="2 3">
    <name type="scientific">Xenorhabdus bovienii str. Intermedium</name>
    <dbReference type="NCBI Taxonomy" id="1379677"/>
    <lineage>
        <taxon>Bacteria</taxon>
        <taxon>Pseudomonadati</taxon>
        <taxon>Pseudomonadota</taxon>
        <taxon>Gammaproteobacteria</taxon>
        <taxon>Enterobacterales</taxon>
        <taxon>Morganellaceae</taxon>
        <taxon>Xenorhabdus</taxon>
    </lineage>
</organism>
<evidence type="ECO:0000313" key="2">
    <source>
        <dbReference type="EMBL" id="CDH34732.1"/>
    </source>
</evidence>
<name>A0A077QFB2_XENBV</name>
<dbReference type="EMBL" id="CBTB010000251">
    <property type="protein sequence ID" value="CDH34732.1"/>
    <property type="molecule type" value="Genomic_DNA"/>
</dbReference>
<proteinExistence type="predicted"/>
<comment type="caution">
    <text evidence="2">The sequence shown here is derived from an EMBL/GenBank/DDBJ whole genome shotgun (WGS) entry which is preliminary data.</text>
</comment>
<evidence type="ECO:0000313" key="3">
    <source>
        <dbReference type="Proteomes" id="UP000028480"/>
    </source>
</evidence>
<dbReference type="AlphaFoldDB" id="A0A077QFB2"/>
<protein>
    <submittedName>
        <fullName evidence="2">Uncharacterized protein</fullName>
    </submittedName>
</protein>
<evidence type="ECO:0000256" key="1">
    <source>
        <dbReference type="SAM" id="MobiDB-lite"/>
    </source>
</evidence>
<dbReference type="Proteomes" id="UP000028480">
    <property type="component" value="Unassembled WGS sequence"/>
</dbReference>
<gene>
    <name evidence="2" type="ORF">XBI1_440012</name>
</gene>
<feature type="region of interest" description="Disordered" evidence="1">
    <location>
        <begin position="1"/>
        <end position="43"/>
    </location>
</feature>
<accession>A0A077QFB2</accession>
<sequence>MPSDGIGEMSSGGIGVPADDTELPAGGIGGILLGDTGSADKFK</sequence>